<evidence type="ECO:0000259" key="3">
    <source>
        <dbReference type="PROSITE" id="PS50076"/>
    </source>
</evidence>
<dbReference type="AlphaFoldDB" id="A0A3R7LKM2"/>
<feature type="region of interest" description="Disordered" evidence="1">
    <location>
        <begin position="220"/>
        <end position="245"/>
    </location>
</feature>
<dbReference type="OrthoDB" id="240298at2759"/>
<organism evidence="4 5">
    <name type="scientific">Trypanosoma conorhini</name>
    <dbReference type="NCBI Taxonomy" id="83891"/>
    <lineage>
        <taxon>Eukaryota</taxon>
        <taxon>Discoba</taxon>
        <taxon>Euglenozoa</taxon>
        <taxon>Kinetoplastea</taxon>
        <taxon>Metakinetoplastina</taxon>
        <taxon>Trypanosomatida</taxon>
        <taxon>Trypanosomatidae</taxon>
        <taxon>Trypanosoma</taxon>
    </lineage>
</organism>
<keyword evidence="2" id="KW-0472">Membrane</keyword>
<feature type="transmembrane region" description="Helical" evidence="2">
    <location>
        <begin position="128"/>
        <end position="147"/>
    </location>
</feature>
<dbReference type="SMART" id="SM00271">
    <property type="entry name" value="DnaJ"/>
    <property type="match status" value="1"/>
</dbReference>
<dbReference type="RefSeq" id="XP_029231749.1">
    <property type="nucleotide sequence ID" value="XM_029368084.1"/>
</dbReference>
<reference evidence="4 5" key="1">
    <citation type="journal article" date="2018" name="BMC Genomics">
        <title>Genomic comparison of Trypanosoma conorhini and Trypanosoma rangeli to Trypanosoma cruzi strains of high and low virulence.</title>
        <authorList>
            <person name="Bradwell K.R."/>
            <person name="Koparde V.N."/>
            <person name="Matveyev A.V."/>
            <person name="Serrano M.G."/>
            <person name="Alves J.M."/>
            <person name="Parikh H."/>
            <person name="Huang B."/>
            <person name="Lee V."/>
            <person name="Espinosa-Alvarez O."/>
            <person name="Ortiz P.A."/>
            <person name="Costa-Martins A.G."/>
            <person name="Teixeira M.M."/>
            <person name="Buck G.A."/>
        </authorList>
    </citation>
    <scope>NUCLEOTIDE SEQUENCE [LARGE SCALE GENOMIC DNA]</scope>
    <source>
        <strain evidence="4 5">025E</strain>
    </source>
</reference>
<dbReference type="InterPro" id="IPR001623">
    <property type="entry name" value="DnaJ_domain"/>
</dbReference>
<dbReference type="CDD" id="cd06257">
    <property type="entry name" value="DnaJ"/>
    <property type="match status" value="1"/>
</dbReference>
<keyword evidence="2" id="KW-0812">Transmembrane</keyword>
<evidence type="ECO:0000313" key="5">
    <source>
        <dbReference type="Proteomes" id="UP000284403"/>
    </source>
</evidence>
<protein>
    <submittedName>
        <fullName evidence="4">Chaperone protein DNAJ</fullName>
    </submittedName>
</protein>
<proteinExistence type="predicted"/>
<dbReference type="EMBL" id="MKKU01000037">
    <property type="protein sequence ID" value="RNF26543.1"/>
    <property type="molecule type" value="Genomic_DNA"/>
</dbReference>
<evidence type="ECO:0000256" key="1">
    <source>
        <dbReference type="SAM" id="MobiDB-lite"/>
    </source>
</evidence>
<dbReference type="Pfam" id="PF00226">
    <property type="entry name" value="DnaJ"/>
    <property type="match status" value="1"/>
</dbReference>
<dbReference type="PROSITE" id="PS50076">
    <property type="entry name" value="DNAJ_2"/>
    <property type="match status" value="1"/>
</dbReference>
<name>A0A3R7LKM2_9TRYP</name>
<evidence type="ECO:0000256" key="2">
    <source>
        <dbReference type="SAM" id="Phobius"/>
    </source>
</evidence>
<dbReference type="SUPFAM" id="SSF46565">
    <property type="entry name" value="Chaperone J-domain"/>
    <property type="match status" value="1"/>
</dbReference>
<dbReference type="Gene3D" id="1.10.287.110">
    <property type="entry name" value="DnaJ domain"/>
    <property type="match status" value="1"/>
</dbReference>
<dbReference type="Proteomes" id="UP000284403">
    <property type="component" value="Unassembled WGS sequence"/>
</dbReference>
<sequence>MRRTLRFLVYEKFEGTIAGDKGYMTYQQACSIFGFQMSDRLEAGEIKKRFNKLVLRYHPDRGGTSEQFQLLREAHKILLTHRHDKGDAAGAKERDINFRRVNYDAATNTIHRETAENPEYRSFSTQDVAFFVVFLSLVMGFYLYRAWRTQMHVLRSRWSYTEDRLGPEAARHDVKAWHPWGSDHGTRDMMDDIGILQGSVKRELVEEKRLQAPTVYMPWQPGGPFAKGQRAVTEEEASPSNGGGH</sequence>
<keyword evidence="5" id="KW-1185">Reference proteome</keyword>
<dbReference type="GeneID" id="40314757"/>
<gene>
    <name evidence="4" type="ORF">Tco025E_01146</name>
</gene>
<comment type="caution">
    <text evidence="4">The sequence shown here is derived from an EMBL/GenBank/DDBJ whole genome shotgun (WGS) entry which is preliminary data.</text>
</comment>
<feature type="domain" description="J" evidence="3">
    <location>
        <begin position="28"/>
        <end position="107"/>
    </location>
</feature>
<evidence type="ECO:0000313" key="4">
    <source>
        <dbReference type="EMBL" id="RNF26543.1"/>
    </source>
</evidence>
<keyword evidence="2" id="KW-1133">Transmembrane helix</keyword>
<dbReference type="InterPro" id="IPR036869">
    <property type="entry name" value="J_dom_sf"/>
</dbReference>
<accession>A0A3R7LKM2</accession>